<evidence type="ECO:0000256" key="5">
    <source>
        <dbReference type="ARBA" id="ARBA00022777"/>
    </source>
</evidence>
<dbReference type="InterPro" id="IPR003661">
    <property type="entry name" value="HisK_dim/P_dom"/>
</dbReference>
<dbReference type="SMART" id="SM00448">
    <property type="entry name" value="REC"/>
    <property type="match status" value="1"/>
</dbReference>
<dbReference type="PROSITE" id="PS50110">
    <property type="entry name" value="RESPONSE_REGULATORY"/>
    <property type="match status" value="1"/>
</dbReference>
<dbReference type="Gene3D" id="3.40.50.2300">
    <property type="match status" value="1"/>
</dbReference>
<evidence type="ECO:0000256" key="1">
    <source>
        <dbReference type="ARBA" id="ARBA00000085"/>
    </source>
</evidence>
<dbReference type="SUPFAM" id="SSF52172">
    <property type="entry name" value="CheY-like"/>
    <property type="match status" value="1"/>
</dbReference>
<keyword evidence="4" id="KW-0808">Transferase</keyword>
<dbReference type="InterPro" id="IPR001789">
    <property type="entry name" value="Sig_transdc_resp-reg_receiver"/>
</dbReference>
<feature type="domain" description="Response regulatory" evidence="8">
    <location>
        <begin position="7"/>
        <end position="159"/>
    </location>
</feature>
<dbReference type="CDD" id="cd00075">
    <property type="entry name" value="HATPase"/>
    <property type="match status" value="1"/>
</dbReference>
<dbReference type="Pfam" id="PF00072">
    <property type="entry name" value="Response_reg"/>
    <property type="match status" value="1"/>
</dbReference>
<dbReference type="PANTHER" id="PTHR43047:SF72">
    <property type="entry name" value="OSMOSENSING HISTIDINE PROTEIN KINASE SLN1"/>
    <property type="match status" value="1"/>
</dbReference>
<name>A0A2H9VSU1_9SPHI</name>
<dbReference type="SMART" id="SM00388">
    <property type="entry name" value="HisKA"/>
    <property type="match status" value="1"/>
</dbReference>
<dbReference type="EMBL" id="PGFJ01000001">
    <property type="protein sequence ID" value="PJJ83890.1"/>
    <property type="molecule type" value="Genomic_DNA"/>
</dbReference>
<evidence type="ECO:0000313" key="9">
    <source>
        <dbReference type="EMBL" id="PJJ83890.1"/>
    </source>
</evidence>
<dbReference type="Pfam" id="PF00512">
    <property type="entry name" value="HisKA"/>
    <property type="match status" value="1"/>
</dbReference>
<dbReference type="OrthoDB" id="9815750at2"/>
<evidence type="ECO:0000256" key="3">
    <source>
        <dbReference type="ARBA" id="ARBA00022553"/>
    </source>
</evidence>
<comment type="catalytic activity">
    <reaction evidence="1">
        <text>ATP + protein L-histidine = ADP + protein N-phospho-L-histidine.</text>
        <dbReference type="EC" id="2.7.13.3"/>
    </reaction>
</comment>
<evidence type="ECO:0000313" key="10">
    <source>
        <dbReference type="Proteomes" id="UP000242687"/>
    </source>
</evidence>
<organism evidence="9 10">
    <name type="scientific">Mucilaginibacter auburnensis</name>
    <dbReference type="NCBI Taxonomy" id="1457233"/>
    <lineage>
        <taxon>Bacteria</taxon>
        <taxon>Pseudomonadati</taxon>
        <taxon>Bacteroidota</taxon>
        <taxon>Sphingobacteriia</taxon>
        <taxon>Sphingobacteriales</taxon>
        <taxon>Sphingobacteriaceae</taxon>
        <taxon>Mucilaginibacter</taxon>
    </lineage>
</organism>
<dbReference type="InterPro" id="IPR004358">
    <property type="entry name" value="Sig_transdc_His_kin-like_C"/>
</dbReference>
<keyword evidence="10" id="KW-1185">Reference proteome</keyword>
<keyword evidence="5" id="KW-0418">Kinase</keyword>
<dbReference type="CDD" id="cd00082">
    <property type="entry name" value="HisKA"/>
    <property type="match status" value="1"/>
</dbReference>
<evidence type="ECO:0000259" key="7">
    <source>
        <dbReference type="PROSITE" id="PS50109"/>
    </source>
</evidence>
<dbReference type="SUPFAM" id="SSF47384">
    <property type="entry name" value="Homodimeric domain of signal transducing histidine kinase"/>
    <property type="match status" value="1"/>
</dbReference>
<dbReference type="InterPro" id="IPR003594">
    <property type="entry name" value="HATPase_dom"/>
</dbReference>
<sequence>MNEVNTSILIIDDEEMVRDNIADILMPQSSFEDFDSMNDALNVLFEAPKPLLTTRTPNIPVFSVQKAANGMEGVKKVKEAIEQGNPFAVIFLDMRMPGMSGLETAIEIRKHDVKVEIIFITAYSDRSIDEIVEQAGQNVGYHCKPYAPEEIIQIATKAVTDYNKLRNLEKLIESISTIGLNKHQLNSLLKNILDQLAGFVDTDLALIGKLHDDDSYEKILSIGTLDDQVNIDELISRIKAKNVKRDEVIQIDELFLAHIDNYTVFAVLKKQEKLKVEKMYLLKLFIQNAAQAIRNAELNEKLIQNEKLSAVGQVIGMVMHDLRSPIKNITVLTELMRKDGVENQWVDFIDQCAAQASEIFDDFLDFIRNTPVVKTPVCLHKIITNALQVTETRAGAEQVTITVNIDKDVKVPGDESKLRRVFSNLITNAVDALLDNNVSEPHITINTHVKETEIEINVQDNGPGIPSEIQRTLFEPFVTKKKQHGTGLGLAIVKQYITAHGGSIAVENNGGALFTIVLPL</sequence>
<dbReference type="Gene3D" id="1.10.287.130">
    <property type="match status" value="1"/>
</dbReference>
<comment type="caution">
    <text evidence="9">The sequence shown here is derived from an EMBL/GenBank/DDBJ whole genome shotgun (WGS) entry which is preliminary data.</text>
</comment>
<dbReference type="InterPro" id="IPR005467">
    <property type="entry name" value="His_kinase_dom"/>
</dbReference>
<dbReference type="PROSITE" id="PS50109">
    <property type="entry name" value="HIS_KIN"/>
    <property type="match status" value="1"/>
</dbReference>
<feature type="modified residue" description="4-aspartylphosphate" evidence="6">
    <location>
        <position position="93"/>
    </location>
</feature>
<dbReference type="SUPFAM" id="SSF55874">
    <property type="entry name" value="ATPase domain of HSP90 chaperone/DNA topoisomerase II/histidine kinase"/>
    <property type="match status" value="1"/>
</dbReference>
<evidence type="ECO:0000256" key="6">
    <source>
        <dbReference type="PROSITE-ProRule" id="PRU00169"/>
    </source>
</evidence>
<dbReference type="InterPro" id="IPR036890">
    <property type="entry name" value="HATPase_C_sf"/>
</dbReference>
<proteinExistence type="predicted"/>
<evidence type="ECO:0000256" key="2">
    <source>
        <dbReference type="ARBA" id="ARBA00012438"/>
    </source>
</evidence>
<accession>A0A2H9VSU1</accession>
<dbReference type="InterPro" id="IPR036097">
    <property type="entry name" value="HisK_dim/P_sf"/>
</dbReference>
<dbReference type="InterPro" id="IPR011006">
    <property type="entry name" value="CheY-like_superfamily"/>
</dbReference>
<dbReference type="EC" id="2.7.13.3" evidence="2"/>
<evidence type="ECO:0000256" key="4">
    <source>
        <dbReference type="ARBA" id="ARBA00022679"/>
    </source>
</evidence>
<evidence type="ECO:0000259" key="8">
    <source>
        <dbReference type="PROSITE" id="PS50110"/>
    </source>
</evidence>
<dbReference type="SMART" id="SM00387">
    <property type="entry name" value="HATPase_c"/>
    <property type="match status" value="1"/>
</dbReference>
<dbReference type="AlphaFoldDB" id="A0A2H9VSU1"/>
<protein>
    <recommendedName>
        <fullName evidence="2">histidine kinase</fullName>
        <ecNumber evidence="2">2.7.13.3</ecNumber>
    </recommendedName>
</protein>
<dbReference type="GO" id="GO:0000155">
    <property type="term" value="F:phosphorelay sensor kinase activity"/>
    <property type="evidence" value="ECO:0007669"/>
    <property type="project" value="InterPro"/>
</dbReference>
<dbReference type="Pfam" id="PF02518">
    <property type="entry name" value="HATPase_c"/>
    <property type="match status" value="1"/>
</dbReference>
<dbReference type="Proteomes" id="UP000242687">
    <property type="component" value="Unassembled WGS sequence"/>
</dbReference>
<dbReference type="PRINTS" id="PR00344">
    <property type="entry name" value="BCTRLSENSOR"/>
</dbReference>
<reference evidence="9 10" key="1">
    <citation type="submission" date="2017-11" db="EMBL/GenBank/DDBJ databases">
        <title>Genomic Encyclopedia of Archaeal and Bacterial Type Strains, Phase II (KMG-II): From Individual Species to Whole Genera.</title>
        <authorList>
            <person name="Goeker M."/>
        </authorList>
    </citation>
    <scope>NUCLEOTIDE SEQUENCE [LARGE SCALE GENOMIC DNA]</scope>
    <source>
        <strain evidence="9 10">DSM 28175</strain>
    </source>
</reference>
<gene>
    <name evidence="9" type="ORF">CLV57_0885</name>
</gene>
<keyword evidence="3 6" id="KW-0597">Phosphoprotein</keyword>
<feature type="domain" description="Histidine kinase" evidence="7">
    <location>
        <begin position="317"/>
        <end position="520"/>
    </location>
</feature>
<dbReference type="Gene3D" id="3.30.565.10">
    <property type="entry name" value="Histidine kinase-like ATPase, C-terminal domain"/>
    <property type="match status" value="1"/>
</dbReference>
<dbReference type="PANTHER" id="PTHR43047">
    <property type="entry name" value="TWO-COMPONENT HISTIDINE PROTEIN KINASE"/>
    <property type="match status" value="1"/>
</dbReference>
<dbReference type="RefSeq" id="WP_100340120.1">
    <property type="nucleotide sequence ID" value="NZ_PGFJ01000001.1"/>
</dbReference>